<dbReference type="InterPro" id="IPR052196">
    <property type="entry name" value="Bact_Kbp"/>
</dbReference>
<dbReference type="InterPro" id="IPR011990">
    <property type="entry name" value="TPR-like_helical_dom_sf"/>
</dbReference>
<feature type="compositionally biased region" description="Basic and acidic residues" evidence="1">
    <location>
        <begin position="1020"/>
        <end position="1044"/>
    </location>
</feature>
<gene>
    <name evidence="4" type="ORF">ET471_00820</name>
</gene>
<dbReference type="PROSITE" id="PS51782">
    <property type="entry name" value="LYSM"/>
    <property type="match status" value="1"/>
</dbReference>
<dbReference type="AlphaFoldDB" id="A0A4P6FDV2"/>
<keyword evidence="5" id="KW-1185">Reference proteome</keyword>
<sequence>MRLAHRLQGVAGLAAIVAFVVGVPAILLAARIAPWATNWAMVSQRLTIADNGTLLVLFLGLLAWLGWAYFTVSFVAEAAARIRDTRPPHVHGFGLSQAVARRMFDVAALAFVAMPSLATAATPAAASPAVTVTQPLSPAAQAPPPSDAPTATASTPSTAAPDPGAGTAPYTVRRGDSLWRIAEQQLGDGHRWTEIHALNRATLGADPDLITPGTLLLLPEPPITTTLDNGTYVVQPGNTLSQIARDELGDAARYPEIVESSEDIPQPGGEHLTDPDLIKPGWTVDITPDADPTTATAAPSTTATPEAEAKPPITAGPQHEPGPASPPALEPHTSATAPTPAAAGTPPTPATPRSAAPADQPSRETTTPADTSDHGRSLPAWFVPGLSGAGSLLGAGVFLTVRAHRRTQLRSRIPAHVIAPIPAALVPADETARAAGTRMADAVQALDRALQTLAAAFLEPSCYPPVVAVELTQARVRVHLAEDTTLPQPWTGEGSTWSAPLDARLPGVEMIPPYPMLVSVGQAADGTLWMVNLERLGTLTVTGTPADVAAFARHVAAELAVSPWSFLVDVHVVGLTGELDAFNAGRVRHSPAGDLTPLDDLAADIEASRDTGDWDPEDLTTLVLGPASADAASVQRLATAIIEHTARPGVSLIALNPDEPITGAVTAEITTDRRLHIRSLGIDVEAALLTAAEAATTADLLSVTDTHENIPMPVDPTATDGLAALIDAGGAIRAEHVEPRPADDEPAGGTSLLPDPADQYAADAALTVEDVGALAPAVPDATTSKVLAADPHLDRDHEWWTRGSGCPVPRLILLGPVDIHGLHAAPAVSDRKRHHAELAAYLWLHPGGVRSSQIGEAFNCTDGRARADVGNLRTSFGERHVPRAPRGGQAGTEKWPGAHLRDVLVDLDLFRRLRARGLALGARDGKPDGIDYLVKALGLVQGEPFSDDREGAWVWMHEGERIDHEIAAAIVDTALLVHAATLHADPPDLGTAHHAATAALLASPYDEPARLALAKVEDAAGNHTEAQRLRRAEVFGRTDDDRPPIDPTPRSATVIRTHARQRPESN</sequence>
<name>A0A4P6FDV2_9MICO</name>
<keyword evidence="2" id="KW-0812">Transmembrane</keyword>
<accession>A0A4P6FDV2</accession>
<feature type="transmembrane region" description="Helical" evidence="2">
    <location>
        <begin position="106"/>
        <end position="126"/>
    </location>
</feature>
<dbReference type="Gene3D" id="3.10.350.10">
    <property type="entry name" value="LysM domain"/>
    <property type="match status" value="2"/>
</dbReference>
<dbReference type="InterPro" id="IPR018392">
    <property type="entry name" value="LysM"/>
</dbReference>
<keyword evidence="2" id="KW-0472">Membrane</keyword>
<feature type="compositionally biased region" description="Low complexity" evidence="1">
    <location>
        <begin position="333"/>
        <end position="358"/>
    </location>
</feature>
<dbReference type="OrthoDB" id="8444614at2"/>
<dbReference type="SUPFAM" id="SSF48452">
    <property type="entry name" value="TPR-like"/>
    <property type="match status" value="1"/>
</dbReference>
<dbReference type="Gene3D" id="1.25.40.10">
    <property type="entry name" value="Tetratricopeptide repeat domain"/>
    <property type="match status" value="1"/>
</dbReference>
<dbReference type="Pfam" id="PF01476">
    <property type="entry name" value="LysM"/>
    <property type="match status" value="1"/>
</dbReference>
<dbReference type="RefSeq" id="WP_129186170.1">
    <property type="nucleotide sequence ID" value="NZ_CP035493.1"/>
</dbReference>
<keyword evidence="2" id="KW-1133">Transmembrane helix</keyword>
<dbReference type="Proteomes" id="UP000292118">
    <property type="component" value="Chromosome"/>
</dbReference>
<dbReference type="EMBL" id="CP035493">
    <property type="protein sequence ID" value="QAY68768.1"/>
    <property type="molecule type" value="Genomic_DNA"/>
</dbReference>
<feature type="compositionally biased region" description="Low complexity" evidence="1">
    <location>
        <begin position="286"/>
        <end position="315"/>
    </location>
</feature>
<feature type="region of interest" description="Disordered" evidence="1">
    <location>
        <begin position="1020"/>
        <end position="1066"/>
    </location>
</feature>
<evidence type="ECO:0000313" key="5">
    <source>
        <dbReference type="Proteomes" id="UP000292118"/>
    </source>
</evidence>
<evidence type="ECO:0000259" key="3">
    <source>
        <dbReference type="PROSITE" id="PS51782"/>
    </source>
</evidence>
<evidence type="ECO:0000313" key="4">
    <source>
        <dbReference type="EMBL" id="QAY68768.1"/>
    </source>
</evidence>
<feature type="compositionally biased region" description="Low complexity" evidence="1">
    <location>
        <begin position="148"/>
        <end position="169"/>
    </location>
</feature>
<dbReference type="InterPro" id="IPR036779">
    <property type="entry name" value="LysM_dom_sf"/>
</dbReference>
<dbReference type="CDD" id="cd00118">
    <property type="entry name" value="LysM"/>
    <property type="match status" value="1"/>
</dbReference>
<protein>
    <submittedName>
        <fullName evidence="4">LysM peptidoglycan-binding domain-containing protein</fullName>
    </submittedName>
</protein>
<dbReference type="PANTHER" id="PTHR34700:SF4">
    <property type="entry name" value="PHAGE-LIKE ELEMENT PBSX PROTEIN XKDP"/>
    <property type="match status" value="1"/>
</dbReference>
<proteinExistence type="predicted"/>
<feature type="transmembrane region" description="Helical" evidence="2">
    <location>
        <begin position="53"/>
        <end position="76"/>
    </location>
</feature>
<dbReference type="KEGG" id="xya:ET471_00820"/>
<dbReference type="SMART" id="SM00257">
    <property type="entry name" value="LysM"/>
    <property type="match status" value="2"/>
</dbReference>
<feature type="region of interest" description="Disordered" evidence="1">
    <location>
        <begin position="135"/>
        <end position="171"/>
    </location>
</feature>
<feature type="domain" description="LysM" evidence="3">
    <location>
        <begin position="168"/>
        <end position="218"/>
    </location>
</feature>
<evidence type="ECO:0000256" key="2">
    <source>
        <dbReference type="SAM" id="Phobius"/>
    </source>
</evidence>
<dbReference type="SUPFAM" id="SSF54106">
    <property type="entry name" value="LysM domain"/>
    <property type="match status" value="1"/>
</dbReference>
<reference evidence="4 5" key="1">
    <citation type="submission" date="2019-01" db="EMBL/GenBank/DDBJ databases">
        <title>Genome sequencing of strain FW10M-9.</title>
        <authorList>
            <person name="Heo J."/>
            <person name="Kim S.-J."/>
            <person name="Kim J.-S."/>
            <person name="Hong S.-B."/>
            <person name="Kwon S.-W."/>
        </authorList>
    </citation>
    <scope>NUCLEOTIDE SEQUENCE [LARGE SCALE GENOMIC DNA]</scope>
    <source>
        <strain evidence="4 5">FW10M-9</strain>
    </source>
</reference>
<evidence type="ECO:0000256" key="1">
    <source>
        <dbReference type="SAM" id="MobiDB-lite"/>
    </source>
</evidence>
<dbReference type="PANTHER" id="PTHR34700">
    <property type="entry name" value="POTASSIUM BINDING PROTEIN KBP"/>
    <property type="match status" value="1"/>
</dbReference>
<feature type="region of interest" description="Disordered" evidence="1">
    <location>
        <begin position="258"/>
        <end position="376"/>
    </location>
</feature>
<organism evidence="4 5">
    <name type="scientific">Xylanimonas protaetiae</name>
    <dbReference type="NCBI Taxonomy" id="2509457"/>
    <lineage>
        <taxon>Bacteria</taxon>
        <taxon>Bacillati</taxon>
        <taxon>Actinomycetota</taxon>
        <taxon>Actinomycetes</taxon>
        <taxon>Micrococcales</taxon>
        <taxon>Promicromonosporaceae</taxon>
        <taxon>Xylanimonas</taxon>
    </lineage>
</organism>